<dbReference type="InterPro" id="IPR001509">
    <property type="entry name" value="Epimerase_deHydtase"/>
</dbReference>
<feature type="domain" description="NAD-dependent epimerase/dehydratase" evidence="3">
    <location>
        <begin position="505"/>
        <end position="772"/>
    </location>
</feature>
<dbReference type="InterPro" id="IPR050177">
    <property type="entry name" value="Lipid_A_modif_metabolic_enz"/>
</dbReference>
<accession>A0A0M0K893</accession>
<feature type="region of interest" description="Disordered" evidence="2">
    <location>
        <begin position="187"/>
        <end position="212"/>
    </location>
</feature>
<proteinExistence type="predicted"/>
<dbReference type="Pfam" id="PF01370">
    <property type="entry name" value="Epimerase"/>
    <property type="match status" value="1"/>
</dbReference>
<dbReference type="AlphaFoldDB" id="A0A0M0K893"/>
<evidence type="ECO:0000259" key="3">
    <source>
        <dbReference type="Pfam" id="PF01370"/>
    </source>
</evidence>
<reference evidence="5" key="1">
    <citation type="journal article" date="2015" name="PLoS Genet.">
        <title>Genome Sequence and Transcriptome Analyses of Chrysochromulina tobin: Metabolic Tools for Enhanced Algal Fitness in the Prominent Order Prymnesiales (Haptophyceae).</title>
        <authorList>
            <person name="Hovde B.T."/>
            <person name="Deodato C.R."/>
            <person name="Hunsperger H.M."/>
            <person name="Ryken S.A."/>
            <person name="Yost W."/>
            <person name="Jha R.K."/>
            <person name="Patterson J."/>
            <person name="Monnat R.J. Jr."/>
            <person name="Barlow S.B."/>
            <person name="Starkenburg S.R."/>
            <person name="Cattolico R.A."/>
        </authorList>
    </citation>
    <scope>NUCLEOTIDE SEQUENCE</scope>
    <source>
        <strain evidence="5">CCMP291</strain>
    </source>
</reference>
<dbReference type="PANTHER" id="PTHR43245:SF13">
    <property type="entry name" value="UDP-D-APIOSE_UDP-D-XYLOSE SYNTHASE 2"/>
    <property type="match status" value="1"/>
</dbReference>
<dbReference type="Proteomes" id="UP000037460">
    <property type="component" value="Unassembled WGS sequence"/>
</dbReference>
<keyword evidence="1" id="KW-0175">Coiled coil</keyword>
<gene>
    <name evidence="4" type="ORF">Ctob_008626</name>
</gene>
<evidence type="ECO:0000256" key="2">
    <source>
        <dbReference type="SAM" id="MobiDB-lite"/>
    </source>
</evidence>
<organism evidence="4 5">
    <name type="scientific">Chrysochromulina tobinii</name>
    <dbReference type="NCBI Taxonomy" id="1460289"/>
    <lineage>
        <taxon>Eukaryota</taxon>
        <taxon>Haptista</taxon>
        <taxon>Haptophyta</taxon>
        <taxon>Prymnesiophyceae</taxon>
        <taxon>Prymnesiales</taxon>
        <taxon>Chrysochromulinaceae</taxon>
        <taxon>Chrysochromulina</taxon>
    </lineage>
</organism>
<evidence type="ECO:0000256" key="1">
    <source>
        <dbReference type="SAM" id="Coils"/>
    </source>
</evidence>
<evidence type="ECO:0000313" key="4">
    <source>
        <dbReference type="EMBL" id="KOO34613.1"/>
    </source>
</evidence>
<dbReference type="OrthoDB" id="331544at2759"/>
<keyword evidence="5" id="KW-1185">Reference proteome</keyword>
<feature type="region of interest" description="Disordered" evidence="2">
    <location>
        <begin position="346"/>
        <end position="374"/>
    </location>
</feature>
<sequence>MLAIVKSVTALDHVLHNASSSPASAAQLSMRLHDIYQRAAAAREMIRLTQERRKEEQRDEFRAMLLGIKPPSPEVLEQIRQMGSPRKAGMPDSKQLDEEDLRYRREFRERKAREKAEKAAKLKAENAAMRARIKGTKAATDNDASDDATGAARLKAAKEAAQRRALSMQAMAQKNAELKMRIASTGAATDNDVSDDATGAARRAAAKASKQRKAEEAAQLAEENSQLFSMIRSTGAATDNDVSDDAIGAARRKAAMDAKDARDREAAAIKAQNAAMKARIASTGAATDNDVRDDATGVARQAAARAAAENRLAAAEALTNANVALGAKLGAIGAPSAIIPVVKVTTPKKKDSPKSSKSPKAAKEKAYLAMPPGAAPSSEEAVLAAVTVVPPPPAALAKARSHKPPPEDEASKRGKSASSRAPKGDDETSRQQSLTFRPDLEFKPKSVNLDKSDLEQQIHLDEWLDQLAIEAKGVSGASEYDTPRICQVSGANTGDTMAAEEPKVVCIVGVAGFIGSHLLEKILRERPWQVIGVDMAEPTKIEQLLGGEKKWAARFEFHQMDIVKAGPELKKLVARSDVVINLAAICNPSEYIKQPVNTINSNFTDAQDCIKFCVEYDKHLIHFSTCEVYGRTLASYGLPAEDPKNYILDEETTPMIMGPVSAQRWCYACAKQLVERLIYAHGTENNLKFTIVRPYNWIGPRMDYVPGVDGKDDGQPRVLASFMTALMKGEPLVLVDGGEVYRTFCFVDDAVESVVRMIDRPEKSIGHAFNVGNPMNNIQIKELAALMIELYSGLTGKPLGTTRDVAGVDYYGKGYEDSDLRIPSMRLVKSQLDWEPATSLRQAMEATMKVFIEKYADKLASKRAAQEADMPAAKALKL</sequence>
<dbReference type="InterPro" id="IPR036291">
    <property type="entry name" value="NAD(P)-bd_dom_sf"/>
</dbReference>
<dbReference type="EMBL" id="JWZX01001159">
    <property type="protein sequence ID" value="KOO34613.1"/>
    <property type="molecule type" value="Genomic_DNA"/>
</dbReference>
<feature type="coiled-coil region" evidence="1">
    <location>
        <begin position="105"/>
        <end position="139"/>
    </location>
</feature>
<dbReference type="SUPFAM" id="SSF51735">
    <property type="entry name" value="NAD(P)-binding Rossmann-fold domains"/>
    <property type="match status" value="1"/>
</dbReference>
<evidence type="ECO:0000313" key="5">
    <source>
        <dbReference type="Proteomes" id="UP000037460"/>
    </source>
</evidence>
<feature type="region of interest" description="Disordered" evidence="2">
    <location>
        <begin position="395"/>
        <end position="441"/>
    </location>
</feature>
<dbReference type="Gene3D" id="3.40.50.720">
    <property type="entry name" value="NAD(P)-binding Rossmann-like Domain"/>
    <property type="match status" value="1"/>
</dbReference>
<name>A0A0M0K893_9EUKA</name>
<comment type="caution">
    <text evidence="4">The sequence shown here is derived from an EMBL/GenBank/DDBJ whole genome shotgun (WGS) entry which is preliminary data.</text>
</comment>
<dbReference type="PANTHER" id="PTHR43245">
    <property type="entry name" value="BIFUNCTIONAL POLYMYXIN RESISTANCE PROTEIN ARNA"/>
    <property type="match status" value="1"/>
</dbReference>
<protein>
    <submittedName>
        <fullName evidence="4">Bifunctional polymyxin resistance</fullName>
    </submittedName>
</protein>